<dbReference type="Pfam" id="PF02321">
    <property type="entry name" value="OEP"/>
    <property type="match status" value="2"/>
</dbReference>
<dbReference type="GO" id="GO:0009279">
    <property type="term" value="C:cell outer membrane"/>
    <property type="evidence" value="ECO:0007669"/>
    <property type="project" value="UniProtKB-SubCell"/>
</dbReference>
<dbReference type="PANTHER" id="PTHR30026:SF20">
    <property type="entry name" value="OUTER MEMBRANE PROTEIN TOLC"/>
    <property type="match status" value="1"/>
</dbReference>
<protein>
    <submittedName>
        <fullName evidence="8">Outer membrane channel TolC (OpmH)</fullName>
    </submittedName>
</protein>
<dbReference type="GO" id="GO:0015288">
    <property type="term" value="F:porin activity"/>
    <property type="evidence" value="ECO:0007669"/>
    <property type="project" value="TreeGrafter"/>
</dbReference>
<evidence type="ECO:0000256" key="2">
    <source>
        <dbReference type="ARBA" id="ARBA00022448"/>
    </source>
</evidence>
<name>A0A3B0ZAK4_9ZZZZ</name>
<dbReference type="NCBIfam" id="TIGR01844">
    <property type="entry name" value="type_I_sec_TolC"/>
    <property type="match status" value="1"/>
</dbReference>
<keyword evidence="2" id="KW-0813">Transport</keyword>
<keyword evidence="3" id="KW-1134">Transmembrane beta strand</keyword>
<evidence type="ECO:0000256" key="1">
    <source>
        <dbReference type="ARBA" id="ARBA00004442"/>
    </source>
</evidence>
<sequence>MQRKLATQLAALILISSAPFISTSAAATGLLEIYQLAIENDPQYRGAEAAYYAALETKSQSRAQLLPLVNLSANTSKNKQDTISSGFFALGTRRFASSGYTLSLSQPLFNYDYFIQLRQSDATIGEAKANLSAAQQALMVRISERYFDALAALDGLEFARAEKRAIDRQLEQTRQRFEVGLIAITDVHEAQAAYDLVTAQEILAENLLASQYEALAEITGRYHKTLAVLSAETPLITPEPADIGKWGDTALNQNFQLIAAEFVYNKARDEIKRQRAGHLPTLELNASHTYADSKGGNFGNNESENQAIELRLNMPLFQGGSTSSRTRQAQRLADQSREGFERQRRATLRQARDAYLSVLAEINRVKALGQAVVSAQSALDATEAGLEVGTRTTVDVLDTRRELFRAQRDHARSRYDYILHTLRLKQAAGILATADLELINGWLQSRNAPAKHSSAEHSSAEKHSVATTAKPSLADTAIGIE</sequence>
<evidence type="ECO:0000256" key="6">
    <source>
        <dbReference type="ARBA" id="ARBA00023237"/>
    </source>
</evidence>
<dbReference type="AlphaFoldDB" id="A0A3B0ZAK4"/>
<evidence type="ECO:0000256" key="3">
    <source>
        <dbReference type="ARBA" id="ARBA00022452"/>
    </source>
</evidence>
<feature type="compositionally biased region" description="Polar residues" evidence="7">
    <location>
        <begin position="319"/>
        <end position="329"/>
    </location>
</feature>
<dbReference type="Gene3D" id="1.20.1600.10">
    <property type="entry name" value="Outer membrane efflux proteins (OEP)"/>
    <property type="match status" value="1"/>
</dbReference>
<dbReference type="GO" id="GO:0015562">
    <property type="term" value="F:efflux transmembrane transporter activity"/>
    <property type="evidence" value="ECO:0007669"/>
    <property type="project" value="InterPro"/>
</dbReference>
<dbReference type="PANTHER" id="PTHR30026">
    <property type="entry name" value="OUTER MEMBRANE PROTEIN TOLC"/>
    <property type="match status" value="1"/>
</dbReference>
<keyword evidence="5" id="KW-0472">Membrane</keyword>
<dbReference type="GO" id="GO:1990281">
    <property type="term" value="C:efflux pump complex"/>
    <property type="evidence" value="ECO:0007669"/>
    <property type="project" value="TreeGrafter"/>
</dbReference>
<dbReference type="SUPFAM" id="SSF56954">
    <property type="entry name" value="Outer membrane efflux proteins (OEP)"/>
    <property type="match status" value="1"/>
</dbReference>
<gene>
    <name evidence="8" type="ORF">MNBD_GAMMA17-1573</name>
</gene>
<evidence type="ECO:0000313" key="8">
    <source>
        <dbReference type="EMBL" id="VAW90425.1"/>
    </source>
</evidence>
<dbReference type="InterPro" id="IPR051906">
    <property type="entry name" value="TolC-like"/>
</dbReference>
<comment type="subcellular location">
    <subcellularLocation>
        <location evidence="1">Cell outer membrane</location>
    </subcellularLocation>
</comment>
<accession>A0A3B0ZAK4</accession>
<dbReference type="InterPro" id="IPR003423">
    <property type="entry name" value="OMP_efflux"/>
</dbReference>
<feature type="region of interest" description="Disordered" evidence="7">
    <location>
        <begin position="319"/>
        <end position="343"/>
    </location>
</feature>
<proteinExistence type="predicted"/>
<dbReference type="EMBL" id="UOFQ01000188">
    <property type="protein sequence ID" value="VAW90425.1"/>
    <property type="molecule type" value="Genomic_DNA"/>
</dbReference>
<evidence type="ECO:0000256" key="7">
    <source>
        <dbReference type="SAM" id="MobiDB-lite"/>
    </source>
</evidence>
<evidence type="ECO:0000256" key="4">
    <source>
        <dbReference type="ARBA" id="ARBA00022692"/>
    </source>
</evidence>
<feature type="compositionally biased region" description="Basic and acidic residues" evidence="7">
    <location>
        <begin position="334"/>
        <end position="343"/>
    </location>
</feature>
<evidence type="ECO:0000256" key="5">
    <source>
        <dbReference type="ARBA" id="ARBA00023136"/>
    </source>
</evidence>
<keyword evidence="6" id="KW-0998">Cell outer membrane</keyword>
<organism evidence="8">
    <name type="scientific">hydrothermal vent metagenome</name>
    <dbReference type="NCBI Taxonomy" id="652676"/>
    <lineage>
        <taxon>unclassified sequences</taxon>
        <taxon>metagenomes</taxon>
        <taxon>ecological metagenomes</taxon>
    </lineage>
</organism>
<keyword evidence="4" id="KW-0812">Transmembrane</keyword>
<dbReference type="InterPro" id="IPR010130">
    <property type="entry name" value="T1SS_OMP_TolC"/>
</dbReference>
<reference evidence="8" key="1">
    <citation type="submission" date="2018-06" db="EMBL/GenBank/DDBJ databases">
        <authorList>
            <person name="Zhirakovskaya E."/>
        </authorList>
    </citation>
    <scope>NUCLEOTIDE SEQUENCE</scope>
</reference>